<dbReference type="STRING" id="28083.Lbir_1128"/>
<keyword evidence="5 10" id="KW-0813">Transport</keyword>
<sequence precursor="true">MKKLVTAALCLLVNTAFCQSAGEELQAKLNALRTMSANFNQVVKAGKREVSETSGVMALSRPGKFRWETKDPMEQLVVADSNRLWVYDVDLEQVTVKKQQNGLGGTAGLFLSGYDNTVTRDFEVSADANGKKTSYDLKAKSPKENFQKVKLIFNGDKLTNIELFDQLGQHTSVQLSNIKNNPSLSASLFQFKPPKGVDVVEQ</sequence>
<evidence type="ECO:0000256" key="3">
    <source>
        <dbReference type="ARBA" id="ARBA00011245"/>
    </source>
</evidence>
<evidence type="ECO:0000256" key="5">
    <source>
        <dbReference type="ARBA" id="ARBA00022448"/>
    </source>
</evidence>
<dbReference type="PANTHER" id="PTHR35869">
    <property type="entry name" value="OUTER-MEMBRANE LIPOPROTEIN CARRIER PROTEIN"/>
    <property type="match status" value="1"/>
</dbReference>
<evidence type="ECO:0000313" key="11">
    <source>
        <dbReference type="EMBL" id="KTC73076.1"/>
    </source>
</evidence>
<keyword evidence="6 10" id="KW-0732">Signal</keyword>
<keyword evidence="12" id="KW-0449">Lipoprotein</keyword>
<protein>
    <recommendedName>
        <fullName evidence="4 10">Outer-membrane lipoprotein carrier protein</fullName>
    </recommendedName>
</protein>
<dbReference type="RefSeq" id="WP_058523218.1">
    <property type="nucleotide sequence ID" value="NZ_CAAAHV010000041.1"/>
</dbReference>
<dbReference type="SUPFAM" id="SSF89392">
    <property type="entry name" value="Prokaryotic lipoproteins and lipoprotein localization factors"/>
    <property type="match status" value="1"/>
</dbReference>
<dbReference type="Proteomes" id="UP000255066">
    <property type="component" value="Unassembled WGS sequence"/>
</dbReference>
<evidence type="ECO:0000256" key="9">
    <source>
        <dbReference type="ARBA" id="ARBA00023186"/>
    </source>
</evidence>
<dbReference type="EMBL" id="LNXT01000014">
    <property type="protein sequence ID" value="KTC73076.1"/>
    <property type="molecule type" value="Genomic_DNA"/>
</dbReference>
<evidence type="ECO:0000313" key="12">
    <source>
        <dbReference type="EMBL" id="STX32347.1"/>
    </source>
</evidence>
<evidence type="ECO:0000313" key="13">
    <source>
        <dbReference type="Proteomes" id="UP000054735"/>
    </source>
</evidence>
<evidence type="ECO:0000256" key="10">
    <source>
        <dbReference type="HAMAP-Rule" id="MF_00240"/>
    </source>
</evidence>
<reference evidence="12 14" key="2">
    <citation type="submission" date="2018-06" db="EMBL/GenBank/DDBJ databases">
        <authorList>
            <consortium name="Pathogen Informatics"/>
            <person name="Doyle S."/>
        </authorList>
    </citation>
    <scope>NUCLEOTIDE SEQUENCE [LARGE SCALE GENOMIC DNA]</scope>
    <source>
        <strain evidence="12 14">NCTC12437</strain>
    </source>
</reference>
<proteinExistence type="inferred from homology"/>
<dbReference type="Pfam" id="PF03548">
    <property type="entry name" value="LolA"/>
    <property type="match status" value="1"/>
</dbReference>
<gene>
    <name evidence="10 12" type="primary">lolA</name>
    <name evidence="11" type="ORF">Lbir_1128</name>
    <name evidence="12" type="ORF">NCTC12437_02132</name>
</gene>
<dbReference type="GO" id="GO:0030288">
    <property type="term" value="C:outer membrane-bounded periplasmic space"/>
    <property type="evidence" value="ECO:0007669"/>
    <property type="project" value="TreeGrafter"/>
</dbReference>
<dbReference type="InterPro" id="IPR018323">
    <property type="entry name" value="OM_lipoprot_carrier_LolA_Pbac"/>
</dbReference>
<dbReference type="PANTHER" id="PTHR35869:SF1">
    <property type="entry name" value="OUTER-MEMBRANE LIPOPROTEIN CARRIER PROTEIN"/>
    <property type="match status" value="1"/>
</dbReference>
<comment type="function">
    <text evidence="10">Participates in the translocation of lipoproteins from the inner membrane to the outer membrane. Only forms a complex with a lipoprotein if the residue after the N-terminal Cys is not an aspartate (The Asp acts as a targeting signal to indicate that the lipoprotein should stay in the inner membrane).</text>
</comment>
<evidence type="ECO:0000256" key="4">
    <source>
        <dbReference type="ARBA" id="ARBA00014035"/>
    </source>
</evidence>
<dbReference type="AlphaFoldDB" id="A0A378IAS7"/>
<evidence type="ECO:0000256" key="1">
    <source>
        <dbReference type="ARBA" id="ARBA00004418"/>
    </source>
</evidence>
<keyword evidence="9 10" id="KW-0143">Chaperone</keyword>
<organism evidence="12 14">
    <name type="scientific">Legionella birminghamensis</name>
    <dbReference type="NCBI Taxonomy" id="28083"/>
    <lineage>
        <taxon>Bacteria</taxon>
        <taxon>Pseudomonadati</taxon>
        <taxon>Pseudomonadota</taxon>
        <taxon>Gammaproteobacteria</taxon>
        <taxon>Legionellales</taxon>
        <taxon>Legionellaceae</taxon>
        <taxon>Legionella</taxon>
    </lineage>
</organism>
<dbReference type="InterPro" id="IPR029046">
    <property type="entry name" value="LolA/LolB/LppX"/>
</dbReference>
<evidence type="ECO:0000256" key="8">
    <source>
        <dbReference type="ARBA" id="ARBA00022927"/>
    </source>
</evidence>
<name>A0A378IAS7_9GAMM</name>
<dbReference type="GO" id="GO:0044874">
    <property type="term" value="P:lipoprotein localization to outer membrane"/>
    <property type="evidence" value="ECO:0007669"/>
    <property type="project" value="UniProtKB-UniRule"/>
</dbReference>
<keyword evidence="7 10" id="KW-0574">Periplasm</keyword>
<evidence type="ECO:0000313" key="14">
    <source>
        <dbReference type="Proteomes" id="UP000255066"/>
    </source>
</evidence>
<dbReference type="HAMAP" id="MF_00240">
    <property type="entry name" value="LolA"/>
    <property type="match status" value="1"/>
</dbReference>
<comment type="subcellular location">
    <subcellularLocation>
        <location evidence="1 10">Periplasm</location>
    </subcellularLocation>
</comment>
<feature type="signal peptide" evidence="10">
    <location>
        <begin position="1"/>
        <end position="18"/>
    </location>
</feature>
<dbReference type="InterPro" id="IPR004564">
    <property type="entry name" value="OM_lipoprot_carrier_LolA-like"/>
</dbReference>
<keyword evidence="13" id="KW-1185">Reference proteome</keyword>
<accession>A0A378IAS7</accession>
<comment type="similarity">
    <text evidence="2 10">Belongs to the LolA family.</text>
</comment>
<dbReference type="CDD" id="cd16325">
    <property type="entry name" value="LolA"/>
    <property type="match status" value="1"/>
</dbReference>
<dbReference type="Proteomes" id="UP000054735">
    <property type="component" value="Unassembled WGS sequence"/>
</dbReference>
<feature type="chain" id="PRO_5017091441" description="Outer-membrane lipoprotein carrier protein" evidence="10">
    <location>
        <begin position="19"/>
        <end position="202"/>
    </location>
</feature>
<reference evidence="11 13" key="1">
    <citation type="submission" date="2015-11" db="EMBL/GenBank/DDBJ databases">
        <title>Genomic analysis of 38 Legionella species identifies large and diverse effector repertoires.</title>
        <authorList>
            <person name="Burstein D."/>
            <person name="Amaro F."/>
            <person name="Zusman T."/>
            <person name="Lifshitz Z."/>
            <person name="Cohen O."/>
            <person name="Gilbert J.A."/>
            <person name="Pupko T."/>
            <person name="Shuman H.A."/>
            <person name="Segal G."/>
        </authorList>
    </citation>
    <scope>NUCLEOTIDE SEQUENCE [LARGE SCALE GENOMIC DNA]</scope>
    <source>
        <strain evidence="11 13">CDC#1407-AL-14</strain>
    </source>
</reference>
<dbReference type="OrthoDB" id="9787361at2"/>
<dbReference type="GO" id="GO:0042953">
    <property type="term" value="P:lipoprotein transport"/>
    <property type="evidence" value="ECO:0007669"/>
    <property type="project" value="InterPro"/>
</dbReference>
<evidence type="ECO:0000256" key="7">
    <source>
        <dbReference type="ARBA" id="ARBA00022764"/>
    </source>
</evidence>
<dbReference type="NCBIfam" id="TIGR00547">
    <property type="entry name" value="lolA"/>
    <property type="match status" value="1"/>
</dbReference>
<dbReference type="Gene3D" id="2.50.20.10">
    <property type="entry name" value="Lipoprotein localisation LolA/LolB/LppX"/>
    <property type="match status" value="1"/>
</dbReference>
<keyword evidence="8 10" id="KW-0653">Protein transport</keyword>
<comment type="subunit">
    <text evidence="3 10">Monomer.</text>
</comment>
<dbReference type="EMBL" id="UGNW01000001">
    <property type="protein sequence ID" value="STX32347.1"/>
    <property type="molecule type" value="Genomic_DNA"/>
</dbReference>
<evidence type="ECO:0000256" key="2">
    <source>
        <dbReference type="ARBA" id="ARBA00007615"/>
    </source>
</evidence>
<evidence type="ECO:0000256" key="6">
    <source>
        <dbReference type="ARBA" id="ARBA00022729"/>
    </source>
</evidence>